<comment type="caution">
    <text evidence="2">The sequence shown here is derived from an EMBL/GenBank/DDBJ whole genome shotgun (WGS) entry which is preliminary data.</text>
</comment>
<reference evidence="2 3" key="1">
    <citation type="journal article" date="2019" name="Appl. Microbiol. Biotechnol.">
        <title>Uncovering carbohydrate metabolism through a genotype-phenotype association study of 56 lactic acid bacteria genomes.</title>
        <authorList>
            <person name="Buron-Moles G."/>
            <person name="Chailyan A."/>
            <person name="Dolejs I."/>
            <person name="Forster J."/>
            <person name="Miks M.H."/>
        </authorList>
    </citation>
    <scope>NUCLEOTIDE SEQUENCE [LARGE SCALE GENOMIC DNA]</scope>
    <source>
        <strain evidence="2 3">ATCC 700006</strain>
    </source>
</reference>
<protein>
    <recommendedName>
        <fullName evidence="1">Bacteriophage lysin domain-containing protein</fullName>
    </recommendedName>
</protein>
<dbReference type="RefSeq" id="WP_010007775.1">
    <property type="nucleotide sequence ID" value="NZ_PUFI01000014.1"/>
</dbReference>
<dbReference type="AlphaFoldDB" id="A0A4R5N868"/>
<accession>A0A4R5N868</accession>
<dbReference type="EMBL" id="PUFI01000014">
    <property type="protein sequence ID" value="TDG68085.1"/>
    <property type="molecule type" value="Genomic_DNA"/>
</dbReference>
<sequence>MAYNVAAAIANMRSGKGRTIYSMNYRQNENPRMRDCSSSIAEALLAGGVNVYYANGMAPNTVGMLQMEGTKFQRITEAQAHTGDICIMGGRGGNGGAGHVFMLTSDSDEIECTPNGWNGAGVYVDASSVVTAYAINEGNYGYLKTIGWQMDWFRPIAGGTATNGSHAIQKSNSNPVDQVLDIGSKVRFDGFYHLDSMQEYGDEGKYYAYNQQISYGLPDYNNYIPISELTEVDKNGKPTKDQLFDFKPGWLENTYFRFNGTYKVIDIDEENNAVCIEIGGEPVWTTAAVSGLKEVK</sequence>
<gene>
    <name evidence="2" type="ORF">C5L23_000391</name>
</gene>
<dbReference type="Gene3D" id="3.90.1720.10">
    <property type="entry name" value="endopeptidase domain like (from Nostoc punctiforme)"/>
    <property type="match status" value="1"/>
</dbReference>
<dbReference type="Gene3D" id="2.40.50.670">
    <property type="match status" value="1"/>
</dbReference>
<dbReference type="STRING" id="907931.GCA_000165675_00953"/>
<name>A0A4R5N868_9LACO</name>
<proteinExistence type="predicted"/>
<evidence type="ECO:0000313" key="3">
    <source>
        <dbReference type="Proteomes" id="UP000295681"/>
    </source>
</evidence>
<evidence type="ECO:0000259" key="1">
    <source>
        <dbReference type="Pfam" id="PF05382"/>
    </source>
</evidence>
<dbReference type="InterPro" id="IPR008044">
    <property type="entry name" value="Phage_lysin"/>
</dbReference>
<dbReference type="InterPro" id="IPR038263">
    <property type="entry name" value="Lytic_exo_TRD_sf"/>
</dbReference>
<organism evidence="2 3">
    <name type="scientific">Leuconostoc fallax</name>
    <dbReference type="NCBI Taxonomy" id="1251"/>
    <lineage>
        <taxon>Bacteria</taxon>
        <taxon>Bacillati</taxon>
        <taxon>Bacillota</taxon>
        <taxon>Bacilli</taxon>
        <taxon>Lactobacillales</taxon>
        <taxon>Lactobacillaceae</taxon>
        <taxon>Leuconostoc</taxon>
    </lineage>
</organism>
<feature type="domain" description="Bacteriophage lysin" evidence="1">
    <location>
        <begin position="5"/>
        <end position="135"/>
    </location>
</feature>
<keyword evidence="3" id="KW-1185">Reference proteome</keyword>
<evidence type="ECO:0000313" key="2">
    <source>
        <dbReference type="EMBL" id="TDG68085.1"/>
    </source>
</evidence>
<dbReference type="Pfam" id="PF05382">
    <property type="entry name" value="Amidase_5"/>
    <property type="match status" value="1"/>
</dbReference>
<dbReference type="Proteomes" id="UP000295681">
    <property type="component" value="Unassembled WGS sequence"/>
</dbReference>